<dbReference type="InterPro" id="IPR029063">
    <property type="entry name" value="SAM-dependent_MTases_sf"/>
</dbReference>
<organism evidence="2">
    <name type="scientific">uncultured Gemmatimonadaceae bacterium</name>
    <dbReference type="NCBI Taxonomy" id="246130"/>
    <lineage>
        <taxon>Bacteria</taxon>
        <taxon>Pseudomonadati</taxon>
        <taxon>Gemmatimonadota</taxon>
        <taxon>Gemmatimonadia</taxon>
        <taxon>Gemmatimonadales</taxon>
        <taxon>Gemmatimonadaceae</taxon>
        <taxon>environmental samples</taxon>
    </lineage>
</organism>
<accession>A0A6J4K9B9</accession>
<dbReference type="Pfam" id="PF08241">
    <property type="entry name" value="Methyltransf_11"/>
    <property type="match status" value="1"/>
</dbReference>
<reference evidence="2" key="1">
    <citation type="submission" date="2020-02" db="EMBL/GenBank/DDBJ databases">
        <authorList>
            <person name="Meier V. D."/>
        </authorList>
    </citation>
    <scope>NUCLEOTIDE SEQUENCE</scope>
    <source>
        <strain evidence="2">AVDCRST_MAG11</strain>
    </source>
</reference>
<dbReference type="PANTHER" id="PTHR42912:SF93">
    <property type="entry name" value="N6-ADENOSINE-METHYLTRANSFERASE TMT1A"/>
    <property type="match status" value="1"/>
</dbReference>
<dbReference type="EMBL" id="CADCTU010000154">
    <property type="protein sequence ID" value="CAA9299537.1"/>
    <property type="molecule type" value="Genomic_DNA"/>
</dbReference>
<gene>
    <name evidence="2" type="ORF">AVDCRST_MAG11-719</name>
</gene>
<sequence>MTELYSEGEAHSPDVPDVAVARTSRAVSSAALRPIVARYLAGELSAQVALMQMVIACEDAGAVRRAVDEVTAEADAHSRATDAIIRDRVDALTRLVVENETGCGRIAQMLRSDIDHARPARSVEEGLAHVERLFDWSVGQSEEASVALYSLGSPEILAQATAEIVARLDAWGLLGPDRRVLQIGCGIGRFERALAPRVREAHGIDVSAGMVRVAQRRCAGLANVVLAKSSGRDLGMYPDERFDLVYAVDTFPYLVQSGRALVERHFAEAHRVLRAGGELAIFNYSYGDDPAEDRRAVRALADAHGFSVVLDGERPFELWDGAAWRLRKEPA</sequence>
<dbReference type="InterPro" id="IPR050508">
    <property type="entry name" value="Methyltransf_Superfamily"/>
</dbReference>
<dbReference type="SUPFAM" id="SSF53335">
    <property type="entry name" value="S-adenosyl-L-methionine-dependent methyltransferases"/>
    <property type="match status" value="1"/>
</dbReference>
<protein>
    <submittedName>
        <fullName evidence="2">Glycosyl transferase, group 1</fullName>
    </submittedName>
</protein>
<dbReference type="AlphaFoldDB" id="A0A6J4K9B9"/>
<evidence type="ECO:0000313" key="2">
    <source>
        <dbReference type="EMBL" id="CAA9299537.1"/>
    </source>
</evidence>
<dbReference type="GO" id="GO:0008757">
    <property type="term" value="F:S-adenosylmethionine-dependent methyltransferase activity"/>
    <property type="evidence" value="ECO:0007669"/>
    <property type="project" value="InterPro"/>
</dbReference>
<feature type="domain" description="Methyltransferase type 11" evidence="1">
    <location>
        <begin position="181"/>
        <end position="281"/>
    </location>
</feature>
<dbReference type="InterPro" id="IPR013216">
    <property type="entry name" value="Methyltransf_11"/>
</dbReference>
<name>A0A6J4K9B9_9BACT</name>
<evidence type="ECO:0000259" key="1">
    <source>
        <dbReference type="Pfam" id="PF08241"/>
    </source>
</evidence>
<dbReference type="CDD" id="cd02440">
    <property type="entry name" value="AdoMet_MTases"/>
    <property type="match status" value="1"/>
</dbReference>
<keyword evidence="2" id="KW-0808">Transferase</keyword>
<dbReference type="PANTHER" id="PTHR42912">
    <property type="entry name" value="METHYLTRANSFERASE"/>
    <property type="match status" value="1"/>
</dbReference>
<dbReference type="Gene3D" id="3.40.50.150">
    <property type="entry name" value="Vaccinia Virus protein VP39"/>
    <property type="match status" value="1"/>
</dbReference>
<proteinExistence type="predicted"/>